<evidence type="ECO:0000313" key="2">
    <source>
        <dbReference type="WBParaSite" id="nRc.2.0.1.t34320-RA"/>
    </source>
</evidence>
<organism evidence="1 2">
    <name type="scientific">Romanomermis culicivorax</name>
    <name type="common">Nematode worm</name>
    <dbReference type="NCBI Taxonomy" id="13658"/>
    <lineage>
        <taxon>Eukaryota</taxon>
        <taxon>Metazoa</taxon>
        <taxon>Ecdysozoa</taxon>
        <taxon>Nematoda</taxon>
        <taxon>Enoplea</taxon>
        <taxon>Dorylaimia</taxon>
        <taxon>Mermithida</taxon>
        <taxon>Mermithoidea</taxon>
        <taxon>Mermithidae</taxon>
        <taxon>Romanomermis</taxon>
    </lineage>
</organism>
<proteinExistence type="predicted"/>
<sequence length="126" mass="13543">MGGLVSTTGVASQPVDFCSIQGIVWIKGHCTVDLGNKAVTAKGEKQQYQIEGIECGIVVDLRMAWISIPQEISSDNALILAIIIKDDTFDHMFSEGGFHAPVMTALPLANKSMASLGNSTLYETRK</sequence>
<accession>A0A915K6H3</accession>
<protein>
    <submittedName>
        <fullName evidence="2">Uncharacterized protein</fullName>
    </submittedName>
</protein>
<evidence type="ECO:0000313" key="1">
    <source>
        <dbReference type="Proteomes" id="UP000887565"/>
    </source>
</evidence>
<dbReference type="Proteomes" id="UP000887565">
    <property type="component" value="Unplaced"/>
</dbReference>
<name>A0A915K6H3_ROMCU</name>
<reference evidence="2" key="1">
    <citation type="submission" date="2022-11" db="UniProtKB">
        <authorList>
            <consortium name="WormBaseParasite"/>
        </authorList>
    </citation>
    <scope>IDENTIFICATION</scope>
</reference>
<keyword evidence="1" id="KW-1185">Reference proteome</keyword>
<dbReference type="AlphaFoldDB" id="A0A915K6H3"/>
<dbReference type="WBParaSite" id="nRc.2.0.1.t34320-RA">
    <property type="protein sequence ID" value="nRc.2.0.1.t34320-RA"/>
    <property type="gene ID" value="nRc.2.0.1.g34320"/>
</dbReference>